<feature type="domain" description="HTH lysR-type" evidence="5">
    <location>
        <begin position="36"/>
        <end position="93"/>
    </location>
</feature>
<evidence type="ECO:0000256" key="3">
    <source>
        <dbReference type="ARBA" id="ARBA00023125"/>
    </source>
</evidence>
<gene>
    <name evidence="6" type="ORF">FM037_04780</name>
</gene>
<dbReference type="PANTHER" id="PTHR30537">
    <property type="entry name" value="HTH-TYPE TRANSCRIPTIONAL REGULATOR"/>
    <property type="match status" value="1"/>
</dbReference>
<evidence type="ECO:0000259" key="5">
    <source>
        <dbReference type="PROSITE" id="PS50931"/>
    </source>
</evidence>
<protein>
    <submittedName>
        <fullName evidence="6">LysR family transcriptional regulator</fullName>
    </submittedName>
</protein>
<dbReference type="InterPro" id="IPR000847">
    <property type="entry name" value="LysR_HTH_N"/>
</dbReference>
<evidence type="ECO:0000256" key="1">
    <source>
        <dbReference type="ARBA" id="ARBA00009437"/>
    </source>
</evidence>
<evidence type="ECO:0000313" key="6">
    <source>
        <dbReference type="EMBL" id="QDO82676.1"/>
    </source>
</evidence>
<evidence type="ECO:0000256" key="2">
    <source>
        <dbReference type="ARBA" id="ARBA00023015"/>
    </source>
</evidence>
<comment type="similarity">
    <text evidence="1">Belongs to the LysR transcriptional regulatory family.</text>
</comment>
<dbReference type="Pfam" id="PF00126">
    <property type="entry name" value="HTH_1"/>
    <property type="match status" value="1"/>
</dbReference>
<dbReference type="EMBL" id="CP041614">
    <property type="protein sequence ID" value="QDO82676.1"/>
    <property type="molecule type" value="Genomic_DNA"/>
</dbReference>
<accession>A0ABX5WUB7</accession>
<name>A0ABX5WUB7_9GAMM</name>
<dbReference type="InterPro" id="IPR036390">
    <property type="entry name" value="WH_DNA-bd_sf"/>
</dbReference>
<keyword evidence="3" id="KW-0238">DNA-binding</keyword>
<dbReference type="InterPro" id="IPR058163">
    <property type="entry name" value="LysR-type_TF_proteobact-type"/>
</dbReference>
<keyword evidence="4" id="KW-0804">Transcription</keyword>
<sequence>MCNSPLVVSCSIKEMAFSYNSFKIESTFNEKLKIMMKFFDVKIFVLACELKNLSAVARELSITPAATSAAVKRLEAELNTRLLQRSTRSLTLTQSGRNFLPYALKALENLDIGKQAILGDKLKGSITLSVPSDLGRNTLLGCLMDFQLHHPDINLKVKLSDKYADFYSQTVDAGLRYGEPEDSSLVCLPILRNAVRELCASPDYLARYGTPKTPEDLVKHNCLHFYSDDMLSSHWRFFKDASTVSVKVSGNHLSDDGDYLRLLAVKGVGIVYKTCLDVREDIAAGRLVSLLPDYRKEKSPLNMVVAHRKSFDSNLVALREFLVEALKP</sequence>
<evidence type="ECO:0000313" key="7">
    <source>
        <dbReference type="Proteomes" id="UP000315947"/>
    </source>
</evidence>
<evidence type="ECO:0000256" key="4">
    <source>
        <dbReference type="ARBA" id="ARBA00023163"/>
    </source>
</evidence>
<dbReference type="Pfam" id="PF03466">
    <property type="entry name" value="LysR_substrate"/>
    <property type="match status" value="1"/>
</dbReference>
<keyword evidence="7" id="KW-1185">Reference proteome</keyword>
<reference evidence="6 7" key="1">
    <citation type="submission" date="2019-07" db="EMBL/GenBank/DDBJ databases">
        <title>Shewanella sp. YLB-06 whole genomic sequence.</title>
        <authorList>
            <person name="Yu L."/>
        </authorList>
    </citation>
    <scope>NUCLEOTIDE SEQUENCE [LARGE SCALE GENOMIC DNA]</scope>
    <source>
        <strain evidence="6 7">YLB-06</strain>
    </source>
</reference>
<dbReference type="Gene3D" id="3.40.190.290">
    <property type="match status" value="1"/>
</dbReference>
<dbReference type="SUPFAM" id="SSF53850">
    <property type="entry name" value="Periplasmic binding protein-like II"/>
    <property type="match status" value="1"/>
</dbReference>
<dbReference type="Proteomes" id="UP000315947">
    <property type="component" value="Chromosome"/>
</dbReference>
<dbReference type="Gene3D" id="1.10.10.10">
    <property type="entry name" value="Winged helix-like DNA-binding domain superfamily/Winged helix DNA-binding domain"/>
    <property type="match status" value="1"/>
</dbReference>
<dbReference type="CDD" id="cd08422">
    <property type="entry name" value="PBP2_CrgA_like"/>
    <property type="match status" value="1"/>
</dbReference>
<dbReference type="PROSITE" id="PS50931">
    <property type="entry name" value="HTH_LYSR"/>
    <property type="match status" value="1"/>
</dbReference>
<organism evidence="6 7">
    <name type="scientific">Shewanella psychropiezotolerans</name>
    <dbReference type="NCBI Taxonomy" id="2593655"/>
    <lineage>
        <taxon>Bacteria</taxon>
        <taxon>Pseudomonadati</taxon>
        <taxon>Pseudomonadota</taxon>
        <taxon>Gammaproteobacteria</taxon>
        <taxon>Alteromonadales</taxon>
        <taxon>Shewanellaceae</taxon>
        <taxon>Shewanella</taxon>
    </lineage>
</organism>
<dbReference type="InterPro" id="IPR005119">
    <property type="entry name" value="LysR_subst-bd"/>
</dbReference>
<dbReference type="PANTHER" id="PTHR30537:SF21">
    <property type="entry name" value="HTH-TYPE TRANSCRIPTIONAL REGULATOR SINR-RELATED"/>
    <property type="match status" value="1"/>
</dbReference>
<dbReference type="InterPro" id="IPR036388">
    <property type="entry name" value="WH-like_DNA-bd_sf"/>
</dbReference>
<proteinExistence type="inferred from homology"/>
<dbReference type="SUPFAM" id="SSF46785">
    <property type="entry name" value="Winged helix' DNA-binding domain"/>
    <property type="match status" value="1"/>
</dbReference>
<keyword evidence="2" id="KW-0805">Transcription regulation</keyword>